<dbReference type="PATRIC" id="fig|266835.9.peg.5528"/>
<evidence type="ECO:0000313" key="1">
    <source>
        <dbReference type="EMBL" id="BAB53135.1"/>
    </source>
</evidence>
<name>Q987R5_RHILO</name>
<reference evidence="1 2" key="1">
    <citation type="journal article" date="2000" name="DNA Res.">
        <title>Complete genome structure of the nitrogen-fixing symbiotic bacterium Mesorhizobium loti.</title>
        <authorList>
            <person name="Kaneko T."/>
            <person name="Nakamura Y."/>
            <person name="Sato S."/>
            <person name="Asamizu E."/>
            <person name="Kato T."/>
            <person name="Sasamoto S."/>
            <person name="Watanabe A."/>
            <person name="Idesawa K."/>
            <person name="Ishikawa A."/>
            <person name="Kawashima K."/>
            <person name="Kimura T."/>
            <person name="Kishida Y."/>
            <person name="Kiyokawa C."/>
            <person name="Kohara M."/>
            <person name="Matsumoto M."/>
            <person name="Matsuno A."/>
            <person name="Mochizuki Y."/>
            <person name="Nakayama S."/>
            <person name="Nakazaki N."/>
            <person name="Shimpo S."/>
            <person name="Sugimoto M."/>
            <person name="Takeuchi C."/>
            <person name="Yamada M."/>
            <person name="Tabata S."/>
        </authorList>
    </citation>
    <scope>NUCLEOTIDE SEQUENCE [LARGE SCALE GENOMIC DNA]</scope>
    <source>
        <strain evidence="2">LMG 29417 / CECT 9101 / MAFF 303099</strain>
    </source>
</reference>
<dbReference type="KEGG" id="mlo:mll6948"/>
<dbReference type="EMBL" id="BA000012">
    <property type="protein sequence ID" value="BAB53135.1"/>
    <property type="molecule type" value="Genomic_DNA"/>
</dbReference>
<proteinExistence type="predicted"/>
<dbReference type="Proteomes" id="UP000000552">
    <property type="component" value="Chromosome"/>
</dbReference>
<gene>
    <name evidence="1" type="ordered locus">mll6948</name>
</gene>
<dbReference type="RefSeq" id="WP_010914445.1">
    <property type="nucleotide sequence ID" value="NC_002678.2"/>
</dbReference>
<protein>
    <submittedName>
        <fullName evidence="1">Mll6948 protein</fullName>
    </submittedName>
</protein>
<dbReference type="eggNOG" id="ENOG503251D">
    <property type="taxonomic scope" value="Bacteria"/>
</dbReference>
<evidence type="ECO:0000313" key="2">
    <source>
        <dbReference type="Proteomes" id="UP000000552"/>
    </source>
</evidence>
<dbReference type="AlphaFoldDB" id="Q987R5"/>
<organism evidence="1 2">
    <name type="scientific">Mesorhizobium japonicum (strain LMG 29417 / CECT 9101 / MAFF 303099)</name>
    <name type="common">Mesorhizobium loti (strain MAFF 303099)</name>
    <dbReference type="NCBI Taxonomy" id="266835"/>
    <lineage>
        <taxon>Bacteria</taxon>
        <taxon>Pseudomonadati</taxon>
        <taxon>Pseudomonadota</taxon>
        <taxon>Alphaproteobacteria</taxon>
        <taxon>Hyphomicrobiales</taxon>
        <taxon>Phyllobacteriaceae</taxon>
        <taxon>Mesorhizobium</taxon>
    </lineage>
</organism>
<sequence>MTILNKDTLAIIMIGTTHVVDMGGKSAFIHYETTDRAHLLLPDGTRFHGLWTLQDDGYKVEWQDGPTGSWKLDHTPGAIDYVDAAGIVRGRILRIDFGDPESLRGLTWLRSDAEQA</sequence>
<dbReference type="HOGENOM" id="CLU_2233333_0_0_5"/>
<accession>Q987R5</accession>